<dbReference type="Proteomes" id="UP000316747">
    <property type="component" value="Unassembled WGS sequence"/>
</dbReference>
<sequence length="187" mass="20431">MRWERLFDDLEAQLASDDAHDLESEIADRTRRERALIDLHARLLANVGTRPTWWVGGEALAAQVVDVGPDWVLVEPTPARPVLLRLGAVRSVAGLRRGAQTPSVVARRFTLALALGAISRDRASVEIRDVDGRQLVGTIDVVGADHLEIAEHASDEPRRSANVTSVALVPYASLAWVRRVRPVTADG</sequence>
<evidence type="ECO:0000313" key="2">
    <source>
        <dbReference type="Proteomes" id="UP000316747"/>
    </source>
</evidence>
<dbReference type="AlphaFoldDB" id="A0A543HVG2"/>
<gene>
    <name evidence="1" type="ORF">FBY41_2374</name>
</gene>
<keyword evidence="2" id="KW-1185">Reference proteome</keyword>
<dbReference type="RefSeq" id="WP_185749028.1">
    <property type="nucleotide sequence ID" value="NZ_VFPM01000002.1"/>
</dbReference>
<evidence type="ECO:0000313" key="1">
    <source>
        <dbReference type="EMBL" id="TQM62343.1"/>
    </source>
</evidence>
<comment type="caution">
    <text evidence="1">The sequence shown here is derived from an EMBL/GenBank/DDBJ whole genome shotgun (WGS) entry which is preliminary data.</text>
</comment>
<proteinExistence type="predicted"/>
<accession>A0A543HVG2</accession>
<organism evidence="1 2">
    <name type="scientific">Humibacillus xanthopallidus</name>
    <dbReference type="NCBI Taxonomy" id="412689"/>
    <lineage>
        <taxon>Bacteria</taxon>
        <taxon>Bacillati</taxon>
        <taxon>Actinomycetota</taxon>
        <taxon>Actinomycetes</taxon>
        <taxon>Micrococcales</taxon>
        <taxon>Intrasporangiaceae</taxon>
        <taxon>Humibacillus</taxon>
    </lineage>
</organism>
<reference evidence="1 2" key="1">
    <citation type="submission" date="2019-06" db="EMBL/GenBank/DDBJ databases">
        <title>Genome sequencing of plant associated microbes to promote plant fitness in Sorghum bicolor and Oryza sativa.</title>
        <authorList>
            <person name="Coleman-Derr D."/>
        </authorList>
    </citation>
    <scope>NUCLEOTIDE SEQUENCE [LARGE SCALE GENOMIC DNA]</scope>
    <source>
        <strain evidence="1 2">KV-663</strain>
    </source>
</reference>
<dbReference type="EMBL" id="VFPM01000002">
    <property type="protein sequence ID" value="TQM62343.1"/>
    <property type="molecule type" value="Genomic_DNA"/>
</dbReference>
<name>A0A543HVG2_9MICO</name>
<protein>
    <submittedName>
        <fullName evidence="1">Uncharacterized protein</fullName>
    </submittedName>
</protein>